<dbReference type="Proteomes" id="UP000176101">
    <property type="component" value="Unassembled WGS sequence"/>
</dbReference>
<feature type="domain" description="Pyrrolo-quinoline quinone repeat" evidence="2">
    <location>
        <begin position="65"/>
        <end position="190"/>
    </location>
</feature>
<name>A0A1E7KI94_9ACTN</name>
<gene>
    <name evidence="3" type="ORF">AN216_10980</name>
</gene>
<dbReference type="Gene3D" id="2.130.10.10">
    <property type="entry name" value="YVTN repeat-like/Quinoprotein amine dehydrogenase"/>
    <property type="match status" value="1"/>
</dbReference>
<dbReference type="InterPro" id="IPR011047">
    <property type="entry name" value="Quinoprotein_ADH-like_sf"/>
</dbReference>
<comment type="caution">
    <text evidence="3">The sequence shown here is derived from an EMBL/GenBank/DDBJ whole genome shotgun (WGS) entry which is preliminary data.</text>
</comment>
<dbReference type="Pfam" id="PF13360">
    <property type="entry name" value="PQQ_2"/>
    <property type="match status" value="1"/>
</dbReference>
<feature type="transmembrane region" description="Helical" evidence="1">
    <location>
        <begin position="12"/>
        <end position="32"/>
    </location>
</feature>
<accession>A0A1E7KI94</accession>
<reference evidence="3 4" key="1">
    <citation type="journal article" date="2016" name="Front. Microbiol.">
        <title>Comparative Genomics Analysis of Streptomyces Species Reveals Their Adaptation to the Marine Environment and Their Diversity at the Genomic Level.</title>
        <authorList>
            <person name="Tian X."/>
            <person name="Zhang Z."/>
            <person name="Yang T."/>
            <person name="Chen M."/>
            <person name="Li J."/>
            <person name="Chen F."/>
            <person name="Yang J."/>
            <person name="Li W."/>
            <person name="Zhang B."/>
            <person name="Zhang Z."/>
            <person name="Wu J."/>
            <person name="Zhang C."/>
            <person name="Long L."/>
            <person name="Xiao J."/>
        </authorList>
    </citation>
    <scope>NUCLEOTIDE SEQUENCE [LARGE SCALE GENOMIC DNA]</scope>
    <source>
        <strain evidence="3 4">SCSIO 02100</strain>
    </source>
</reference>
<proteinExistence type="predicted"/>
<dbReference type="InterPro" id="IPR002372">
    <property type="entry name" value="PQQ_rpt_dom"/>
</dbReference>
<evidence type="ECO:0000256" key="1">
    <source>
        <dbReference type="SAM" id="Phobius"/>
    </source>
</evidence>
<sequence length="453" mass="47465">MPGPPPKSRRGVVVSVVLAVLLVAGGGIWFVAGGDGGGNDEAGGGAAEAEVVHKVPMPKVDDETGAMGMWTTDRSFVKTGVQEIVGYPLAGGKPRWKVPLSGNVCWSSSYVTEQGHVAVLFENAEAADPECTEVGLVDVEKGELLWQKRATDSWGDPMDFDEVAMGGGTVAAGGTSGGVAWSNDGQQLWKPGDDDTCSDNGYAGSDQKLVVVRECGDTDPPKLSVATLDPATGADKSTYQLPPGPEYAHVAATDPLVVGVDTGDAEPGTGVTDFLTLDDSAAKGKLVSKIDILRDAYEPSCDAVAVAGCTELAVDRRTQTLYLGSDKTPDDQTDIGNEIVAFDLTSGKKTGRSELEEGVALVPIGLDKGGSVLAYQEATTGEGGGVWRIDPESFEKERLLRHPAESTELEQSFDLDRRMLYADGRLYLGDGKARRLSADVSADRPLALVFGKG</sequence>
<dbReference type="AlphaFoldDB" id="A0A1E7KI94"/>
<organism evidence="3 4">
    <name type="scientific">Streptomyces oceani</name>
    <dbReference type="NCBI Taxonomy" id="1075402"/>
    <lineage>
        <taxon>Bacteria</taxon>
        <taxon>Bacillati</taxon>
        <taxon>Actinomycetota</taxon>
        <taxon>Actinomycetes</taxon>
        <taxon>Kitasatosporales</taxon>
        <taxon>Streptomycetaceae</taxon>
        <taxon>Streptomyces</taxon>
    </lineage>
</organism>
<dbReference type="EMBL" id="LJGU01000118">
    <property type="protein sequence ID" value="OEV03601.1"/>
    <property type="molecule type" value="Genomic_DNA"/>
</dbReference>
<protein>
    <recommendedName>
        <fullName evidence="2">Pyrrolo-quinoline quinone repeat domain-containing protein</fullName>
    </recommendedName>
</protein>
<dbReference type="InterPro" id="IPR015943">
    <property type="entry name" value="WD40/YVTN_repeat-like_dom_sf"/>
</dbReference>
<keyword evidence="1" id="KW-1133">Transmembrane helix</keyword>
<keyword evidence="4" id="KW-1185">Reference proteome</keyword>
<dbReference type="SUPFAM" id="SSF50998">
    <property type="entry name" value="Quinoprotein alcohol dehydrogenase-like"/>
    <property type="match status" value="1"/>
</dbReference>
<evidence type="ECO:0000313" key="3">
    <source>
        <dbReference type="EMBL" id="OEV03601.1"/>
    </source>
</evidence>
<keyword evidence="1" id="KW-0812">Transmembrane</keyword>
<evidence type="ECO:0000259" key="2">
    <source>
        <dbReference type="Pfam" id="PF13360"/>
    </source>
</evidence>
<keyword evidence="1" id="KW-0472">Membrane</keyword>
<evidence type="ECO:0000313" key="4">
    <source>
        <dbReference type="Proteomes" id="UP000176101"/>
    </source>
</evidence>
<dbReference type="PATRIC" id="fig|1075402.3.peg.3024"/>